<dbReference type="STRING" id="576137.A0A1L7XSM3"/>
<gene>
    <name evidence="2" type="ORF">PAC_17940</name>
</gene>
<sequence length="221" mass="24157">MPLKDRFRRAIRSSSTSSSSHSNPNSASTSQVPTAINTPHISGTTTPTPHPTDPASAPNPPTIALTKTNTSSALKLTKSLTWSRDKRSKSEKLAEKQRQRLEFWEQKDRDEWSTPEDGWRRTGNKKRSKQHQDLLRAFEWKFQSPRGSFEGRRSVVSGISPGQSRVGSVCDGVGPGMGPRKRSSGAGGMSALSREVSRDNEGPDPFGGFDQARPVGAVVEE</sequence>
<protein>
    <submittedName>
        <fullName evidence="2">Uncharacterized protein</fullName>
    </submittedName>
</protein>
<feature type="compositionally biased region" description="Basic and acidic residues" evidence="1">
    <location>
        <begin position="105"/>
        <end position="120"/>
    </location>
</feature>
<reference evidence="2 3" key="1">
    <citation type="submission" date="2016-03" db="EMBL/GenBank/DDBJ databases">
        <authorList>
            <person name="Ploux O."/>
        </authorList>
    </citation>
    <scope>NUCLEOTIDE SEQUENCE [LARGE SCALE GENOMIC DNA]</scope>
    <source>
        <strain evidence="2 3">UAMH 11012</strain>
    </source>
</reference>
<keyword evidence="3" id="KW-1185">Reference proteome</keyword>
<dbReference type="OrthoDB" id="3562933at2759"/>
<feature type="region of interest" description="Disordered" evidence="1">
    <location>
        <begin position="1"/>
        <end position="71"/>
    </location>
</feature>
<feature type="compositionally biased region" description="Pro residues" evidence="1">
    <location>
        <begin position="48"/>
        <end position="61"/>
    </location>
</feature>
<feature type="compositionally biased region" description="Low complexity" evidence="1">
    <location>
        <begin position="38"/>
        <end position="47"/>
    </location>
</feature>
<dbReference type="Proteomes" id="UP000184330">
    <property type="component" value="Unassembled WGS sequence"/>
</dbReference>
<feature type="region of interest" description="Disordered" evidence="1">
    <location>
        <begin position="148"/>
        <end position="221"/>
    </location>
</feature>
<proteinExistence type="predicted"/>
<organism evidence="2 3">
    <name type="scientific">Phialocephala subalpina</name>
    <dbReference type="NCBI Taxonomy" id="576137"/>
    <lineage>
        <taxon>Eukaryota</taxon>
        <taxon>Fungi</taxon>
        <taxon>Dikarya</taxon>
        <taxon>Ascomycota</taxon>
        <taxon>Pezizomycotina</taxon>
        <taxon>Leotiomycetes</taxon>
        <taxon>Helotiales</taxon>
        <taxon>Mollisiaceae</taxon>
        <taxon>Phialocephala</taxon>
        <taxon>Phialocephala fortinii species complex</taxon>
    </lineage>
</organism>
<feature type="region of interest" description="Disordered" evidence="1">
    <location>
        <begin position="105"/>
        <end position="130"/>
    </location>
</feature>
<feature type="compositionally biased region" description="Low complexity" evidence="1">
    <location>
        <begin position="13"/>
        <end position="30"/>
    </location>
</feature>
<name>A0A1L7XSM3_9HELO</name>
<dbReference type="EMBL" id="FJOG01000050">
    <property type="protein sequence ID" value="CZR68041.1"/>
    <property type="molecule type" value="Genomic_DNA"/>
</dbReference>
<dbReference type="AlphaFoldDB" id="A0A1L7XSM3"/>
<feature type="compositionally biased region" description="Basic residues" evidence="1">
    <location>
        <begin position="1"/>
        <end position="11"/>
    </location>
</feature>
<evidence type="ECO:0000313" key="2">
    <source>
        <dbReference type="EMBL" id="CZR68041.1"/>
    </source>
</evidence>
<accession>A0A1L7XSM3</accession>
<evidence type="ECO:0000256" key="1">
    <source>
        <dbReference type="SAM" id="MobiDB-lite"/>
    </source>
</evidence>
<evidence type="ECO:0000313" key="3">
    <source>
        <dbReference type="Proteomes" id="UP000184330"/>
    </source>
</evidence>